<dbReference type="GO" id="GO:0005737">
    <property type="term" value="C:cytoplasm"/>
    <property type="evidence" value="ECO:0007669"/>
    <property type="project" value="TreeGrafter"/>
</dbReference>
<dbReference type="PANTHER" id="PTHR12187:SF3">
    <property type="entry name" value="INOSITOL POLYPHOSPHATE 4-PHOSPHATASE TYPE II"/>
    <property type="match status" value="1"/>
</dbReference>
<protein>
    <submittedName>
        <fullName evidence="4">INP4B phosphatase</fullName>
    </submittedName>
</protein>
<name>A0A8X7XCN4_POLSE</name>
<dbReference type="Proteomes" id="UP000886611">
    <property type="component" value="Unassembled WGS sequence"/>
</dbReference>
<evidence type="ECO:0000313" key="4">
    <source>
        <dbReference type="EMBL" id="KAG2465593.1"/>
    </source>
</evidence>
<organism evidence="4 5">
    <name type="scientific">Polypterus senegalus</name>
    <name type="common">Senegal bichir</name>
    <dbReference type="NCBI Taxonomy" id="55291"/>
    <lineage>
        <taxon>Eukaryota</taxon>
        <taxon>Metazoa</taxon>
        <taxon>Chordata</taxon>
        <taxon>Craniata</taxon>
        <taxon>Vertebrata</taxon>
        <taxon>Euteleostomi</taxon>
        <taxon>Actinopterygii</taxon>
        <taxon>Polypteriformes</taxon>
        <taxon>Polypteridae</taxon>
        <taxon>Polypterus</taxon>
    </lineage>
</organism>
<keyword evidence="1" id="KW-0378">Hydrolase</keyword>
<dbReference type="GO" id="GO:0016316">
    <property type="term" value="F:phosphatidylinositol-3,4-bisphosphate 4-phosphatase activity"/>
    <property type="evidence" value="ECO:0007669"/>
    <property type="project" value="InterPro"/>
</dbReference>
<feature type="region of interest" description="Disordered" evidence="3">
    <location>
        <begin position="60"/>
        <end position="82"/>
    </location>
</feature>
<feature type="compositionally biased region" description="Basic and acidic residues" evidence="3">
    <location>
        <begin position="71"/>
        <end position="80"/>
    </location>
</feature>
<comment type="caution">
    <text evidence="4">The sequence shown here is derived from an EMBL/GenBank/DDBJ whole genome shotgun (WGS) entry which is preliminary data.</text>
</comment>
<proteinExistence type="predicted"/>
<evidence type="ECO:0000313" key="5">
    <source>
        <dbReference type="Proteomes" id="UP000886611"/>
    </source>
</evidence>
<sequence length="248" mass="26762">MPWKPWTSALAPHPEALGERGAGTPGVRSRHFRHTGACQWKIAGRHLELIRVIIRSGAGVGSGEGRSSGGEARRRPEGREGVGLSWPGLWGLVGPQPGHRLQHHQPPTTHGCPVRSRWAVKGPPLPHPVGSSSCGDVVGGQPAIVLLTSNSCGPGDYGPRVTTRGTLHCVSSRIGPSSHHLQHPQADDDGAAVTEARTSQLWPRSEGCRIENVQKNIKCRKYAFNMLQLMAFPKYYRPPEGTYGKVDS</sequence>
<evidence type="ECO:0000256" key="1">
    <source>
        <dbReference type="ARBA" id="ARBA00022801"/>
    </source>
</evidence>
<reference evidence="4 5" key="1">
    <citation type="journal article" date="2021" name="Cell">
        <title>Tracing the genetic footprints of vertebrate landing in non-teleost ray-finned fishes.</title>
        <authorList>
            <person name="Bi X."/>
            <person name="Wang K."/>
            <person name="Yang L."/>
            <person name="Pan H."/>
            <person name="Jiang H."/>
            <person name="Wei Q."/>
            <person name="Fang M."/>
            <person name="Yu H."/>
            <person name="Zhu C."/>
            <person name="Cai Y."/>
            <person name="He Y."/>
            <person name="Gan X."/>
            <person name="Zeng H."/>
            <person name="Yu D."/>
            <person name="Zhu Y."/>
            <person name="Jiang H."/>
            <person name="Qiu Q."/>
            <person name="Yang H."/>
            <person name="Zhang Y.E."/>
            <person name="Wang W."/>
            <person name="Zhu M."/>
            <person name="He S."/>
            <person name="Zhang G."/>
        </authorList>
    </citation>
    <scope>NUCLEOTIDE SEQUENCE [LARGE SCALE GENOMIC DNA]</scope>
    <source>
        <strain evidence="4">Bchr_013</strain>
    </source>
</reference>
<keyword evidence="2" id="KW-0443">Lipid metabolism</keyword>
<dbReference type="PANTHER" id="PTHR12187">
    <property type="entry name" value="AGAP000124-PA"/>
    <property type="match status" value="1"/>
</dbReference>
<accession>A0A8X7XCN4</accession>
<dbReference type="InterPro" id="IPR039034">
    <property type="entry name" value="INPP4"/>
</dbReference>
<feature type="non-terminal residue" evidence="4">
    <location>
        <position position="1"/>
    </location>
</feature>
<gene>
    <name evidence="4" type="primary">Inpp4b_0</name>
    <name evidence="4" type="ORF">GTO96_0016122</name>
</gene>
<feature type="non-terminal residue" evidence="4">
    <location>
        <position position="248"/>
    </location>
</feature>
<feature type="region of interest" description="Disordered" evidence="3">
    <location>
        <begin position="1"/>
        <end position="30"/>
    </location>
</feature>
<dbReference type="EMBL" id="JAATIS010001721">
    <property type="protein sequence ID" value="KAG2465593.1"/>
    <property type="molecule type" value="Genomic_DNA"/>
</dbReference>
<dbReference type="AlphaFoldDB" id="A0A8X7XCN4"/>
<evidence type="ECO:0000256" key="2">
    <source>
        <dbReference type="ARBA" id="ARBA00023098"/>
    </source>
</evidence>
<keyword evidence="5" id="KW-1185">Reference proteome</keyword>
<evidence type="ECO:0000256" key="3">
    <source>
        <dbReference type="SAM" id="MobiDB-lite"/>
    </source>
</evidence>